<evidence type="ECO:0000313" key="1">
    <source>
        <dbReference type="EMBL" id="GFS11830.1"/>
    </source>
</evidence>
<dbReference type="Proteomes" id="UP000762676">
    <property type="component" value="Unassembled WGS sequence"/>
</dbReference>
<dbReference type="EMBL" id="BMAT01009686">
    <property type="protein sequence ID" value="GFS11830.1"/>
    <property type="molecule type" value="Genomic_DNA"/>
</dbReference>
<accession>A0AAV4IPI4</accession>
<comment type="caution">
    <text evidence="1">The sequence shown here is derived from an EMBL/GenBank/DDBJ whole genome shotgun (WGS) entry which is preliminary data.</text>
</comment>
<protein>
    <recommendedName>
        <fullName evidence="3">Reverse transcriptase zinc-binding domain-containing protein</fullName>
    </recommendedName>
</protein>
<keyword evidence="2" id="KW-1185">Reference proteome</keyword>
<evidence type="ECO:0008006" key="3">
    <source>
        <dbReference type="Google" id="ProtNLM"/>
    </source>
</evidence>
<dbReference type="AlphaFoldDB" id="A0AAV4IPI4"/>
<sequence>MEQPSHPITYKEAKTIIRNKFHPTWQASNRTLYNHKEPIYKLSRRHQTTVFRLRTGHCRRLNHLHLLTVSHTDECPCGSGQQDVENVLQQCARSQTLRADTWPTEQQKL</sequence>
<evidence type="ECO:0000313" key="2">
    <source>
        <dbReference type="Proteomes" id="UP000762676"/>
    </source>
</evidence>
<name>A0AAV4IPI4_9GAST</name>
<organism evidence="1 2">
    <name type="scientific">Elysia marginata</name>
    <dbReference type="NCBI Taxonomy" id="1093978"/>
    <lineage>
        <taxon>Eukaryota</taxon>
        <taxon>Metazoa</taxon>
        <taxon>Spiralia</taxon>
        <taxon>Lophotrochozoa</taxon>
        <taxon>Mollusca</taxon>
        <taxon>Gastropoda</taxon>
        <taxon>Heterobranchia</taxon>
        <taxon>Euthyneura</taxon>
        <taxon>Panpulmonata</taxon>
        <taxon>Sacoglossa</taxon>
        <taxon>Placobranchoidea</taxon>
        <taxon>Plakobranchidae</taxon>
        <taxon>Elysia</taxon>
    </lineage>
</organism>
<proteinExistence type="predicted"/>
<reference evidence="1 2" key="1">
    <citation type="journal article" date="2021" name="Elife">
        <title>Chloroplast acquisition without the gene transfer in kleptoplastic sea slugs, Plakobranchus ocellatus.</title>
        <authorList>
            <person name="Maeda T."/>
            <person name="Takahashi S."/>
            <person name="Yoshida T."/>
            <person name="Shimamura S."/>
            <person name="Takaki Y."/>
            <person name="Nagai Y."/>
            <person name="Toyoda A."/>
            <person name="Suzuki Y."/>
            <person name="Arimoto A."/>
            <person name="Ishii H."/>
            <person name="Satoh N."/>
            <person name="Nishiyama T."/>
            <person name="Hasebe M."/>
            <person name="Maruyama T."/>
            <person name="Minagawa J."/>
            <person name="Obokata J."/>
            <person name="Shigenobu S."/>
        </authorList>
    </citation>
    <scope>NUCLEOTIDE SEQUENCE [LARGE SCALE GENOMIC DNA]</scope>
</reference>
<gene>
    <name evidence="1" type="ORF">ElyMa_004844200</name>
</gene>